<dbReference type="EMBL" id="AP028056">
    <property type="protein sequence ID" value="BEH02053.1"/>
    <property type="molecule type" value="Genomic_DNA"/>
</dbReference>
<dbReference type="KEGG" id="broo:brsh051_13340"/>
<evidence type="ECO:0000313" key="2">
    <source>
        <dbReference type="Proteomes" id="UP001431656"/>
    </source>
</evidence>
<dbReference type="AlphaFoldDB" id="A0AAN0MG51"/>
<evidence type="ECO:0000313" key="1">
    <source>
        <dbReference type="EMBL" id="BEH02053.1"/>
    </source>
</evidence>
<name>A0AAN0MG51_9ACTN</name>
<protein>
    <recommendedName>
        <fullName evidence="3">Neutral/alkaline non-lysosomal ceramidase N-terminal domain-containing protein</fullName>
    </recommendedName>
</protein>
<evidence type="ECO:0008006" key="3">
    <source>
        <dbReference type="Google" id="ProtNLM"/>
    </source>
</evidence>
<accession>A0AAN0MG51</accession>
<sequence length="428" mass="46131">MMFDRSPEPRILTTVRPTAVTVGWGYEPLRFGRGLPMSGFAARRDHSATALTPGPEAIAMAVGDEVIVALDVIGVDRELADMITESARLPNDVILTATHTHSGPGILPGRLGACSEEARTLAANAAATAARRALDSAGGCTLEWLEPAMPGLAHDRRRRRVAWDAQLRALRWKSGGYVTGYLVSYPCHPSIIGSTNTHLSPDYPGYLRTRIQEATGCPVIFLTGCAGDVNAGYSERASSQRNHDIGRTPSDADLFGTTLAEALLAGRWQPVDMSAGVATRRADVDACLVPIDMEAPAQLRRQWERELRTAEGEARGLLKQWIAWSDKPGAGRQADYRLPVARMQLGDVSLAFLPGEPFLAADRELSAGSESRTIVSGYYLDCPGYLPDAAQYPLGGYEVTDAHRYYGMPAPFARGTLESLLAVVRGLA</sequence>
<organism evidence="1 2">
    <name type="scientific">Brooklawnia propionicigenes</name>
    <dbReference type="NCBI Taxonomy" id="3041175"/>
    <lineage>
        <taxon>Bacteria</taxon>
        <taxon>Bacillati</taxon>
        <taxon>Actinomycetota</taxon>
        <taxon>Actinomycetes</taxon>
        <taxon>Propionibacteriales</taxon>
        <taxon>Propionibacteriaceae</taxon>
        <taxon>Brooklawnia</taxon>
    </lineage>
</organism>
<proteinExistence type="predicted"/>
<keyword evidence="2" id="KW-1185">Reference proteome</keyword>
<reference evidence="1" key="1">
    <citation type="journal article" date="2024" name="Int. J. Syst. Evol. Microbiol.">
        <title>Brooklawnia propionicigenes sp. nov., a facultatively anaerobic, propionate-producing bacterium isolated from a methanogenic reactor treating waste from cattle farms.</title>
        <authorList>
            <person name="Akita Y."/>
            <person name="Ueki A."/>
            <person name="Tonouchi A."/>
            <person name="Sugawara Y."/>
            <person name="Honma S."/>
            <person name="Kaku N."/>
            <person name="Ueki K."/>
        </authorList>
    </citation>
    <scope>NUCLEOTIDE SEQUENCE</scope>
    <source>
        <strain evidence="1">SH051</strain>
    </source>
</reference>
<gene>
    <name evidence="1" type="ORF">brsh051_13340</name>
</gene>
<dbReference type="Proteomes" id="UP001431656">
    <property type="component" value="Chromosome"/>
</dbReference>